<reference evidence="3 4" key="1">
    <citation type="submission" date="2018-02" db="EMBL/GenBank/DDBJ databases">
        <authorList>
            <person name="Cohen D.B."/>
            <person name="Kent A.D."/>
        </authorList>
    </citation>
    <scope>NUCLEOTIDE SEQUENCE [LARGE SCALE GENOMIC DNA]</scope>
    <source>
        <strain evidence="3 4">CCAP 1448/3</strain>
    </source>
</reference>
<dbReference type="InterPro" id="IPR014710">
    <property type="entry name" value="RmlC-like_jellyroll"/>
</dbReference>
<dbReference type="Pfam" id="PF05995">
    <property type="entry name" value="CDO_I"/>
    <property type="match status" value="1"/>
</dbReference>
<dbReference type="EMBL" id="PVWJ01000073">
    <property type="protein sequence ID" value="PSB02099.1"/>
    <property type="molecule type" value="Genomic_DNA"/>
</dbReference>
<reference evidence="3 4" key="2">
    <citation type="submission" date="2018-03" db="EMBL/GenBank/DDBJ databases">
        <title>The ancient ancestry and fast evolution of plastids.</title>
        <authorList>
            <person name="Moore K.R."/>
            <person name="Magnabosco C."/>
            <person name="Momper L."/>
            <person name="Gold D.A."/>
            <person name="Bosak T."/>
            <person name="Fournier G.P."/>
        </authorList>
    </citation>
    <scope>NUCLEOTIDE SEQUENCE [LARGE SCALE GENOMIC DNA]</scope>
    <source>
        <strain evidence="3 4">CCAP 1448/3</strain>
    </source>
</reference>
<dbReference type="RefSeq" id="WP_106289440.1">
    <property type="nucleotide sequence ID" value="NZ_CAWNTC010000099.1"/>
</dbReference>
<evidence type="ECO:0000313" key="4">
    <source>
        <dbReference type="Proteomes" id="UP000238762"/>
    </source>
</evidence>
<comment type="caution">
    <text evidence="3">The sequence shown here is derived from an EMBL/GenBank/DDBJ whole genome shotgun (WGS) entry which is preliminary data.</text>
</comment>
<feature type="binding site" evidence="2">
    <location>
        <position position="75"/>
    </location>
    <ligand>
        <name>Fe cation</name>
        <dbReference type="ChEBI" id="CHEBI:24875"/>
        <note>catalytic</note>
    </ligand>
</feature>
<keyword evidence="4" id="KW-1185">Reference proteome</keyword>
<dbReference type="Gene3D" id="2.60.120.10">
    <property type="entry name" value="Jelly Rolls"/>
    <property type="match status" value="1"/>
</dbReference>
<dbReference type="InterPro" id="IPR010300">
    <property type="entry name" value="CDO_1"/>
</dbReference>
<dbReference type="GO" id="GO:0005506">
    <property type="term" value="F:iron ion binding"/>
    <property type="evidence" value="ECO:0007669"/>
    <property type="project" value="InterPro"/>
</dbReference>
<evidence type="ECO:0000256" key="1">
    <source>
        <dbReference type="ARBA" id="ARBA00006622"/>
    </source>
</evidence>
<gene>
    <name evidence="3" type="ORF">C7B64_14835</name>
</gene>
<evidence type="ECO:0000313" key="3">
    <source>
        <dbReference type="EMBL" id="PSB02099.1"/>
    </source>
</evidence>
<dbReference type="Proteomes" id="UP000238762">
    <property type="component" value="Unassembled WGS sequence"/>
</dbReference>
<feature type="binding site" evidence="2">
    <location>
        <position position="77"/>
    </location>
    <ligand>
        <name>Fe cation</name>
        <dbReference type="ChEBI" id="CHEBI:24875"/>
        <note>catalytic</note>
    </ligand>
</feature>
<keyword evidence="2" id="KW-0479">Metal-binding</keyword>
<sequence>MNNGIATDSKNDSVDFLEYLPEKSLDNLNSQEIDLMNLGFLKTKQGYFYQDLSANNPLFEMVLIIWPGGTGSQAHDHGNCLSLSTIIPFGQTPNLTAKLHKIFQGQFFPDGEKTLKPGEFDVVLPFQVHEIDNPNQEAVMTLHVYIPRRK</sequence>
<proteinExistence type="inferred from homology"/>
<dbReference type="AlphaFoldDB" id="A0A2T1C1F0"/>
<feature type="binding site" evidence="2">
    <location>
        <position position="129"/>
    </location>
    <ligand>
        <name>Fe cation</name>
        <dbReference type="ChEBI" id="CHEBI:24875"/>
        <note>catalytic</note>
    </ligand>
</feature>
<organism evidence="3 4">
    <name type="scientific">Merismopedia glauca CCAP 1448/3</name>
    <dbReference type="NCBI Taxonomy" id="1296344"/>
    <lineage>
        <taxon>Bacteria</taxon>
        <taxon>Bacillati</taxon>
        <taxon>Cyanobacteriota</taxon>
        <taxon>Cyanophyceae</taxon>
        <taxon>Synechococcales</taxon>
        <taxon>Merismopediaceae</taxon>
        <taxon>Merismopedia</taxon>
    </lineage>
</organism>
<accession>A0A2T1C1F0</accession>
<dbReference type="GO" id="GO:0016702">
    <property type="term" value="F:oxidoreductase activity, acting on single donors with incorporation of molecular oxygen, incorporation of two atoms of oxygen"/>
    <property type="evidence" value="ECO:0007669"/>
    <property type="project" value="InterPro"/>
</dbReference>
<evidence type="ECO:0000256" key="2">
    <source>
        <dbReference type="PIRSR" id="PIRSR610300-51"/>
    </source>
</evidence>
<dbReference type="OrthoDB" id="7059163at2"/>
<protein>
    <recommendedName>
        <fullName evidence="5">Cysteine dioxygenase</fullName>
    </recommendedName>
</protein>
<keyword evidence="2" id="KW-0408">Iron</keyword>
<comment type="similarity">
    <text evidence="1">Belongs to the cysteine dioxygenase family.</text>
</comment>
<dbReference type="SUPFAM" id="SSF51182">
    <property type="entry name" value="RmlC-like cupins"/>
    <property type="match status" value="1"/>
</dbReference>
<evidence type="ECO:0008006" key="5">
    <source>
        <dbReference type="Google" id="ProtNLM"/>
    </source>
</evidence>
<dbReference type="InterPro" id="IPR011051">
    <property type="entry name" value="RmlC_Cupin_sf"/>
</dbReference>
<name>A0A2T1C1F0_9CYAN</name>